<feature type="compositionally biased region" description="Polar residues" evidence="9">
    <location>
        <begin position="226"/>
        <end position="238"/>
    </location>
</feature>
<protein>
    <submittedName>
        <fullName evidence="13">Uncharacterized protein</fullName>
    </submittedName>
</protein>
<feature type="compositionally biased region" description="Low complexity" evidence="9">
    <location>
        <begin position="192"/>
        <end position="207"/>
    </location>
</feature>
<dbReference type="EMBL" id="JABBWM010000059">
    <property type="protein sequence ID" value="KAG2098986.1"/>
    <property type="molecule type" value="Genomic_DNA"/>
</dbReference>
<dbReference type="GeneID" id="64691558"/>
<feature type="compositionally biased region" description="Polar residues" evidence="9">
    <location>
        <begin position="270"/>
        <end position="282"/>
    </location>
</feature>
<dbReference type="AlphaFoldDB" id="A0A9P7F0Y3"/>
<comment type="caution">
    <text evidence="13">The sequence shown here is derived from an EMBL/GenBank/DDBJ whole genome shotgun (WGS) entry which is preliminary data.</text>
</comment>
<dbReference type="CDD" id="cd00590">
    <property type="entry name" value="RRM_SF"/>
    <property type="match status" value="1"/>
</dbReference>
<keyword evidence="6" id="KW-0833">Ubl conjugation pathway</keyword>
<evidence type="ECO:0000256" key="1">
    <source>
        <dbReference type="ARBA" id="ARBA00004906"/>
    </source>
</evidence>
<reference evidence="13" key="1">
    <citation type="journal article" date="2020" name="New Phytol.">
        <title>Comparative genomics reveals dynamic genome evolution in host specialist ectomycorrhizal fungi.</title>
        <authorList>
            <person name="Lofgren L.A."/>
            <person name="Nguyen N.H."/>
            <person name="Vilgalys R."/>
            <person name="Ruytinx J."/>
            <person name="Liao H.L."/>
            <person name="Branco S."/>
            <person name="Kuo A."/>
            <person name="LaButti K."/>
            <person name="Lipzen A."/>
            <person name="Andreopoulos W."/>
            <person name="Pangilinan J."/>
            <person name="Riley R."/>
            <person name="Hundley H."/>
            <person name="Na H."/>
            <person name="Barry K."/>
            <person name="Grigoriev I.V."/>
            <person name="Stajich J.E."/>
            <person name="Kennedy P.G."/>
        </authorList>
    </citation>
    <scope>NUCLEOTIDE SEQUENCE</scope>
    <source>
        <strain evidence="13">FC423</strain>
    </source>
</reference>
<dbReference type="InterPro" id="IPR001841">
    <property type="entry name" value="Znf_RING"/>
</dbReference>
<keyword evidence="7 8" id="KW-0862">Zinc</keyword>
<dbReference type="SMART" id="SM00647">
    <property type="entry name" value="IBR"/>
    <property type="match status" value="2"/>
</dbReference>
<feature type="zinc finger region" description="C3H1-type" evidence="8">
    <location>
        <begin position="242"/>
        <end position="268"/>
    </location>
</feature>
<dbReference type="CDD" id="cd22585">
    <property type="entry name" value="Rcat_RBR_DEAH12-like"/>
    <property type="match status" value="1"/>
</dbReference>
<dbReference type="OrthoDB" id="10009520at2759"/>
<dbReference type="Gene3D" id="3.30.70.330">
    <property type="match status" value="1"/>
</dbReference>
<evidence type="ECO:0000259" key="10">
    <source>
        <dbReference type="PROSITE" id="PS50089"/>
    </source>
</evidence>
<feature type="zinc finger region" description="C3H1-type" evidence="8">
    <location>
        <begin position="41"/>
        <end position="67"/>
    </location>
</feature>
<feature type="compositionally biased region" description="Pro residues" evidence="9">
    <location>
        <begin position="298"/>
        <end position="308"/>
    </location>
</feature>
<feature type="domain" description="C3H1-type" evidence="11">
    <location>
        <begin position="41"/>
        <end position="67"/>
    </location>
</feature>
<dbReference type="SUPFAM" id="SSF54928">
    <property type="entry name" value="RNA-binding domain, RBD"/>
    <property type="match status" value="1"/>
</dbReference>
<keyword evidence="3 8" id="KW-0479">Metal-binding</keyword>
<evidence type="ECO:0000256" key="5">
    <source>
        <dbReference type="ARBA" id="ARBA00022771"/>
    </source>
</evidence>
<dbReference type="PROSITE" id="PS00028">
    <property type="entry name" value="ZINC_FINGER_C2H2_1"/>
    <property type="match status" value="1"/>
</dbReference>
<feature type="region of interest" description="Disordered" evidence="9">
    <location>
        <begin position="1"/>
        <end position="238"/>
    </location>
</feature>
<evidence type="ECO:0000256" key="4">
    <source>
        <dbReference type="ARBA" id="ARBA00022737"/>
    </source>
</evidence>
<feature type="compositionally biased region" description="Polar residues" evidence="9">
    <location>
        <begin position="1"/>
        <end position="38"/>
    </location>
</feature>
<keyword evidence="5 8" id="KW-0863">Zinc-finger</keyword>
<feature type="domain" description="RING-type" evidence="10">
    <location>
        <begin position="809"/>
        <end position="850"/>
    </location>
</feature>
<dbReference type="GO" id="GO:0097039">
    <property type="term" value="P:protein linear polyubiquitination"/>
    <property type="evidence" value="ECO:0007669"/>
    <property type="project" value="TreeGrafter"/>
</dbReference>
<keyword evidence="2" id="KW-0808">Transferase</keyword>
<dbReference type="GO" id="GO:0043130">
    <property type="term" value="F:ubiquitin binding"/>
    <property type="evidence" value="ECO:0007669"/>
    <property type="project" value="TreeGrafter"/>
</dbReference>
<dbReference type="InterPro" id="IPR013087">
    <property type="entry name" value="Znf_C2H2_type"/>
</dbReference>
<dbReference type="Gene3D" id="3.30.40.10">
    <property type="entry name" value="Zinc/RING finger domain, C3HC4 (zinc finger)"/>
    <property type="match status" value="1"/>
</dbReference>
<accession>A0A9P7F0Y3</accession>
<evidence type="ECO:0000259" key="11">
    <source>
        <dbReference type="PROSITE" id="PS50103"/>
    </source>
</evidence>
<dbReference type="PROSITE" id="PS51873">
    <property type="entry name" value="TRIAD"/>
    <property type="match status" value="1"/>
</dbReference>
<dbReference type="PROSITE" id="PS50089">
    <property type="entry name" value="ZF_RING_2"/>
    <property type="match status" value="1"/>
</dbReference>
<evidence type="ECO:0000256" key="6">
    <source>
        <dbReference type="ARBA" id="ARBA00022786"/>
    </source>
</evidence>
<dbReference type="PANTHER" id="PTHR22770:SF13">
    <property type="entry name" value="RING-TYPE DOMAIN-CONTAINING PROTEIN"/>
    <property type="match status" value="1"/>
</dbReference>
<dbReference type="Gene3D" id="3.30.1370.210">
    <property type="match status" value="2"/>
</dbReference>
<keyword evidence="4" id="KW-0677">Repeat</keyword>
<dbReference type="Pfam" id="PF22191">
    <property type="entry name" value="IBR_1"/>
    <property type="match status" value="1"/>
</dbReference>
<evidence type="ECO:0000313" key="14">
    <source>
        <dbReference type="Proteomes" id="UP000823399"/>
    </source>
</evidence>
<evidence type="ECO:0000256" key="8">
    <source>
        <dbReference type="PROSITE-ProRule" id="PRU00723"/>
    </source>
</evidence>
<dbReference type="GO" id="GO:0008270">
    <property type="term" value="F:zinc ion binding"/>
    <property type="evidence" value="ECO:0007669"/>
    <property type="project" value="UniProtKB-KW"/>
</dbReference>
<dbReference type="Gene3D" id="1.20.120.1750">
    <property type="match status" value="1"/>
</dbReference>
<dbReference type="GO" id="GO:0000151">
    <property type="term" value="C:ubiquitin ligase complex"/>
    <property type="evidence" value="ECO:0007669"/>
    <property type="project" value="TreeGrafter"/>
</dbReference>
<evidence type="ECO:0000313" key="13">
    <source>
        <dbReference type="EMBL" id="KAG2098986.1"/>
    </source>
</evidence>
<feature type="compositionally biased region" description="Polar residues" evidence="9">
    <location>
        <begin position="181"/>
        <end position="191"/>
    </location>
</feature>
<dbReference type="InterPro" id="IPR035979">
    <property type="entry name" value="RBD_domain_sf"/>
</dbReference>
<keyword evidence="14" id="KW-1185">Reference proteome</keyword>
<feature type="domain" description="RING-type" evidence="12">
    <location>
        <begin position="805"/>
        <end position="1014"/>
    </location>
</feature>
<dbReference type="GO" id="GO:0003676">
    <property type="term" value="F:nucleic acid binding"/>
    <property type="evidence" value="ECO:0007669"/>
    <property type="project" value="InterPro"/>
</dbReference>
<dbReference type="InterPro" id="IPR051628">
    <property type="entry name" value="LUBAC_E3_Ligases"/>
</dbReference>
<dbReference type="PROSITE" id="PS50103">
    <property type="entry name" value="ZF_C3H1"/>
    <property type="match status" value="2"/>
</dbReference>
<dbReference type="InterPro" id="IPR012677">
    <property type="entry name" value="Nucleotide-bd_a/b_plait_sf"/>
</dbReference>
<organism evidence="13 14">
    <name type="scientific">Suillus discolor</name>
    <dbReference type="NCBI Taxonomy" id="1912936"/>
    <lineage>
        <taxon>Eukaryota</taxon>
        <taxon>Fungi</taxon>
        <taxon>Dikarya</taxon>
        <taxon>Basidiomycota</taxon>
        <taxon>Agaricomycotina</taxon>
        <taxon>Agaricomycetes</taxon>
        <taxon>Agaricomycetidae</taxon>
        <taxon>Boletales</taxon>
        <taxon>Suillineae</taxon>
        <taxon>Suillaceae</taxon>
        <taxon>Suillus</taxon>
    </lineage>
</organism>
<dbReference type="InterPro" id="IPR000571">
    <property type="entry name" value="Znf_CCCH"/>
</dbReference>
<proteinExistence type="predicted"/>
<gene>
    <name evidence="13" type="ORF">F5147DRAFT_342938</name>
</gene>
<evidence type="ECO:0000256" key="9">
    <source>
        <dbReference type="SAM" id="MobiDB-lite"/>
    </source>
</evidence>
<feature type="region of interest" description="Disordered" evidence="9">
    <location>
        <begin position="260"/>
        <end position="311"/>
    </location>
</feature>
<dbReference type="SUPFAM" id="SSF57850">
    <property type="entry name" value="RING/U-box"/>
    <property type="match status" value="3"/>
</dbReference>
<sequence length="1016" mass="112543">MTQVPPSGTKSPASERQSQAASTNTTPENTGHKASSNPDGRRPKQVCQKWLQGRCQRHPCPFSHERPNDNTSRTQLPIRNGDPRDVVQVADSPVKDQPPVRNGNIRDSVQVPDRHVKYKTPVQPGNARDSVQVPAGPLKDQLPVRCTEVPDRPVNDQQNGKVREGGKVPEGSVKSQAPVRNGSTRGTINQDSTRPPSSNASSSAQCSMIQVPPSGTKSRGSERHSQAASTITTPEYTGHKASSNLKVCYDWLQGRCMRHPCPFSHKRPNDNVSQTNAPSLVRNTCADGAPASGNSPSRHPPPSLPPPNTRRNEDLVIPVTIADHITVKLRSGFDVQDVTTGFETRWVHLGDVSPDVKESQLRSLLKVYQVDELCIPDGKGAKRLTVKVQFSTAAQAMEASVALHGRQIQGRRLTAKLTLNTTACRTTVLKDTAVRITWNAPQRVGYAGYATLNEAKAAIAAATGLVMRDNVLTAALYEGLPAVGVYNVMFSHLPPDAERKDLEQFGNAESILLERPNYDSLDSARQVILRMLHSCGNLSNFDLVVPIWNGTVLVWATFETHADASNARDHLDGQRPRAIGGKTYISARHVQSLNFSLPLSKFKMLQEDIARLRWTWRTRFNHDVTLVDRLTSPDGPVHIRISAENVSNLGIAKAEFEQLQNGEVVTLQRKPIWDRFFSQPSGYSFLRELESRYTGIGLRTRMGKILLLGPIEQRQLARKDIMTRFQELQARKWWRIPLSGRVVGPFIGTDLVTLQKTLGPENCYVHYISNQRNLVVRGNEQAYRIACEAVEKVQSRYADSSTPSPQSVCPVCFTEASVPTILTCGHIWCTSCLESYLVSAVENKAFPLTCLGDDASCTERISTGLAKRIISDEDFAALCEASFWSYVHARADEFHHCPTPDCSQVYRATSGGVVLQCPSCLVRICSNCHTEAHDGLTCDERDKAEDKLYHEWAATHDVKNCPSCRTPIERSEGCNHMTCVRCQTHICWECLETFPKGDGIYEHMREKHGGIGVEFL</sequence>
<dbReference type="InterPro" id="IPR013083">
    <property type="entry name" value="Znf_RING/FYVE/PHD"/>
</dbReference>
<dbReference type="PANTHER" id="PTHR22770">
    <property type="entry name" value="UBIQUITIN CONJUGATING ENZYME 7 INTERACTING PROTEIN-RELATED"/>
    <property type="match status" value="1"/>
</dbReference>
<dbReference type="SMART" id="SM00356">
    <property type="entry name" value="ZnF_C3H1"/>
    <property type="match status" value="2"/>
</dbReference>
<dbReference type="RefSeq" id="XP_041289089.1">
    <property type="nucleotide sequence ID" value="XM_041429299.1"/>
</dbReference>
<feature type="domain" description="C3H1-type" evidence="11">
    <location>
        <begin position="242"/>
        <end position="268"/>
    </location>
</feature>
<dbReference type="GO" id="GO:0004842">
    <property type="term" value="F:ubiquitin-protein transferase activity"/>
    <property type="evidence" value="ECO:0007669"/>
    <property type="project" value="TreeGrafter"/>
</dbReference>
<dbReference type="Pfam" id="PF00097">
    <property type="entry name" value="zf-C3HC4"/>
    <property type="match status" value="1"/>
</dbReference>
<dbReference type="CDD" id="cd20335">
    <property type="entry name" value="BRcat_RBR"/>
    <property type="match status" value="1"/>
</dbReference>
<dbReference type="GO" id="GO:0043161">
    <property type="term" value="P:proteasome-mediated ubiquitin-dependent protein catabolic process"/>
    <property type="evidence" value="ECO:0007669"/>
    <property type="project" value="TreeGrafter"/>
</dbReference>
<dbReference type="InterPro" id="IPR002867">
    <property type="entry name" value="IBR_dom"/>
</dbReference>
<evidence type="ECO:0000259" key="12">
    <source>
        <dbReference type="PROSITE" id="PS51873"/>
    </source>
</evidence>
<dbReference type="InterPro" id="IPR044066">
    <property type="entry name" value="TRIAD_supradom"/>
</dbReference>
<evidence type="ECO:0000256" key="7">
    <source>
        <dbReference type="ARBA" id="ARBA00022833"/>
    </source>
</evidence>
<evidence type="ECO:0000256" key="2">
    <source>
        <dbReference type="ARBA" id="ARBA00022679"/>
    </source>
</evidence>
<dbReference type="Pfam" id="PF01485">
    <property type="entry name" value="IBR"/>
    <property type="match status" value="1"/>
</dbReference>
<dbReference type="InterPro" id="IPR018957">
    <property type="entry name" value="Znf_C3HC4_RING-type"/>
</dbReference>
<dbReference type="Proteomes" id="UP000823399">
    <property type="component" value="Unassembled WGS sequence"/>
</dbReference>
<comment type="pathway">
    <text evidence="1">Protein modification; protein ubiquitination.</text>
</comment>
<evidence type="ECO:0000256" key="3">
    <source>
        <dbReference type="ARBA" id="ARBA00022723"/>
    </source>
</evidence>
<name>A0A9P7F0Y3_9AGAM</name>